<organism evidence="1 2">
    <name type="scientific">Bacillus subtilis</name>
    <dbReference type="NCBI Taxonomy" id="1423"/>
    <lineage>
        <taxon>Bacteria</taxon>
        <taxon>Bacillati</taxon>
        <taxon>Bacillota</taxon>
        <taxon>Bacilli</taxon>
        <taxon>Bacillales</taxon>
        <taxon>Bacillaceae</taxon>
        <taxon>Bacillus</taxon>
    </lineage>
</organism>
<dbReference type="EMBL" id="JAGFPW010000005">
    <property type="protein sequence ID" value="MBO3794287.1"/>
    <property type="molecule type" value="Genomic_DNA"/>
</dbReference>
<dbReference type="AlphaFoldDB" id="A0A8I1WGH9"/>
<name>A0A8I1WGH9_BACIU</name>
<gene>
    <name evidence="1" type="ORF">J5227_08190</name>
</gene>
<dbReference type="Proteomes" id="UP000665181">
    <property type="component" value="Unassembled WGS sequence"/>
</dbReference>
<accession>A0A8I1WGH9</accession>
<protein>
    <submittedName>
        <fullName evidence="1">Uncharacterized protein</fullName>
    </submittedName>
</protein>
<proteinExistence type="predicted"/>
<evidence type="ECO:0000313" key="2">
    <source>
        <dbReference type="Proteomes" id="UP000665181"/>
    </source>
</evidence>
<evidence type="ECO:0000313" key="1">
    <source>
        <dbReference type="EMBL" id="MBO3794287.1"/>
    </source>
</evidence>
<sequence>MARERIVLVSEEVKREVTLESKIRSGELDFEKYKTLTEEEQKTVIEMLFKLASEKIDPHQGNSTLEFILFGFMRLMNKKIKGLSLTQEDKSIEESLNRILEMHDITNKNKIRSEWLFNYMGYAEKKSEEILQNRQEHVHRKTRITGKVDE</sequence>
<comment type="caution">
    <text evidence="1">The sequence shown here is derived from an EMBL/GenBank/DDBJ whole genome shotgun (WGS) entry which is preliminary data.</text>
</comment>
<reference evidence="1" key="1">
    <citation type="submission" date="2021-03" db="EMBL/GenBank/DDBJ databases">
        <title>Isolation of Bacillus subtilis from fermented food sample.</title>
        <authorList>
            <person name="Lakshmanan V."/>
            <person name="Athira K."/>
            <person name="Rajagopal K."/>
        </authorList>
    </citation>
    <scope>NUCLEOTIDE SEQUENCE</scope>
    <source>
        <strain evidence="1">S1</strain>
    </source>
</reference>